<keyword evidence="1" id="KW-0732">Signal</keyword>
<dbReference type="RefSeq" id="WP_006010293.1">
    <property type="nucleotide sequence ID" value="NZ_BAEQ01000023.1"/>
</dbReference>
<feature type="signal peptide" evidence="1">
    <location>
        <begin position="1"/>
        <end position="18"/>
    </location>
</feature>
<protein>
    <submittedName>
        <fullName evidence="2">Uncharacterized protein</fullName>
    </submittedName>
</protein>
<feature type="chain" id="PRO_5003902425" evidence="1">
    <location>
        <begin position="19"/>
        <end position="238"/>
    </location>
</feature>
<name>K6ZY63_9ALTE</name>
<dbReference type="EMBL" id="BAEQ01000023">
    <property type="protein sequence ID" value="GAC28255.1"/>
    <property type="molecule type" value="Genomic_DNA"/>
</dbReference>
<evidence type="ECO:0000256" key="1">
    <source>
        <dbReference type="SAM" id="SignalP"/>
    </source>
</evidence>
<sequence length="238" mass="27322">MKFFTLSLMVLVSINVPAADESFNWLKSTSNQNSTLSGTCDYINARDLKCNLRQIQVKKKTSPEDVLKSIQEMKDEVYSKLQNQTVEEFRKSEFNDFCSQLDANKDQVSEGVYTVFNKMCKETSKDTIIDALSYTVKIEGETCNVKDFDLGDSIFERVNENKWVSTNGPSGECGTVAVLSIEREPDHQFLWNYAQVRHYTNTETELCKQFVEVNEPMSYSWKGKSPIEMSCKFIEFGF</sequence>
<reference evidence="3" key="1">
    <citation type="journal article" date="2014" name="Environ. Microbiol.">
        <title>Comparative genomics of the marine bacterial genus Glaciecola reveals the high degree of genomic diversity and genomic characteristic for cold adaptation.</title>
        <authorList>
            <person name="Qin Q.L."/>
            <person name="Xie B.B."/>
            <person name="Yu Y."/>
            <person name="Shu Y.L."/>
            <person name="Rong J.C."/>
            <person name="Zhang Y.J."/>
            <person name="Zhao D.L."/>
            <person name="Chen X.L."/>
            <person name="Zhang X.Y."/>
            <person name="Chen B."/>
            <person name="Zhou B.C."/>
            <person name="Zhang Y.Z."/>
        </authorList>
    </citation>
    <scope>NUCLEOTIDE SEQUENCE [LARGE SCALE GENOMIC DNA]</scope>
    <source>
        <strain evidence="3">ACAM 615</strain>
    </source>
</reference>
<accession>K6ZY63</accession>
<evidence type="ECO:0000313" key="3">
    <source>
        <dbReference type="Proteomes" id="UP000006251"/>
    </source>
</evidence>
<dbReference type="AlphaFoldDB" id="K6ZY63"/>
<proteinExistence type="predicted"/>
<comment type="caution">
    <text evidence="2">The sequence shown here is derived from an EMBL/GenBank/DDBJ whole genome shotgun (WGS) entry which is preliminary data.</text>
</comment>
<organism evidence="2 3">
    <name type="scientific">Brumicola pallidula DSM 14239 = ACAM 615</name>
    <dbReference type="NCBI Taxonomy" id="1121922"/>
    <lineage>
        <taxon>Bacteria</taxon>
        <taxon>Pseudomonadati</taxon>
        <taxon>Pseudomonadota</taxon>
        <taxon>Gammaproteobacteria</taxon>
        <taxon>Alteromonadales</taxon>
        <taxon>Alteromonadaceae</taxon>
        <taxon>Brumicola</taxon>
    </lineage>
</organism>
<gene>
    <name evidence="2" type="ORF">GPAL_1382</name>
</gene>
<keyword evidence="3" id="KW-1185">Reference proteome</keyword>
<dbReference type="Proteomes" id="UP000006251">
    <property type="component" value="Unassembled WGS sequence"/>
</dbReference>
<evidence type="ECO:0000313" key="2">
    <source>
        <dbReference type="EMBL" id="GAC28255.1"/>
    </source>
</evidence>